<dbReference type="GO" id="GO:0016491">
    <property type="term" value="F:oxidoreductase activity"/>
    <property type="evidence" value="ECO:0007669"/>
    <property type="project" value="UniProtKB-KW"/>
</dbReference>
<dbReference type="SUPFAM" id="SSF51735">
    <property type="entry name" value="NAD(P)-binding Rossmann-fold domains"/>
    <property type="match status" value="1"/>
</dbReference>
<dbReference type="STRING" id="71784.A0A1Y2BIC0"/>
<evidence type="ECO:0000256" key="1">
    <source>
        <dbReference type="ARBA" id="ARBA00023002"/>
    </source>
</evidence>
<comment type="caution">
    <text evidence="2">The sequence shown here is derived from an EMBL/GenBank/DDBJ whole genome shotgun (WGS) entry which is preliminary data.</text>
</comment>
<dbReference type="AlphaFoldDB" id="A0A1Y2BIC0"/>
<dbReference type="Proteomes" id="UP000193986">
    <property type="component" value="Unassembled WGS sequence"/>
</dbReference>
<evidence type="ECO:0000313" key="3">
    <source>
        <dbReference type="Proteomes" id="UP000193986"/>
    </source>
</evidence>
<reference evidence="2 3" key="1">
    <citation type="submission" date="2016-07" db="EMBL/GenBank/DDBJ databases">
        <title>Pervasive Adenine N6-methylation of Active Genes in Fungi.</title>
        <authorList>
            <consortium name="DOE Joint Genome Institute"/>
            <person name="Mondo S.J."/>
            <person name="Dannebaum R.O."/>
            <person name="Kuo R.C."/>
            <person name="Labutti K."/>
            <person name="Haridas S."/>
            <person name="Kuo A."/>
            <person name="Salamov A."/>
            <person name="Ahrendt S.R."/>
            <person name="Lipzen A."/>
            <person name="Sullivan W."/>
            <person name="Andreopoulos W.B."/>
            <person name="Clum A."/>
            <person name="Lindquist E."/>
            <person name="Daum C."/>
            <person name="Ramamoorthy G.K."/>
            <person name="Gryganskyi A."/>
            <person name="Culley D."/>
            <person name="Magnuson J.K."/>
            <person name="James T.Y."/>
            <person name="O'Malley M.A."/>
            <person name="Stajich J.E."/>
            <person name="Spatafora J.W."/>
            <person name="Visel A."/>
            <person name="Grigoriev I.V."/>
        </authorList>
    </citation>
    <scope>NUCLEOTIDE SEQUENCE [LARGE SCALE GENOMIC DNA]</scope>
    <source>
        <strain evidence="2 3">68-887.2</strain>
    </source>
</reference>
<keyword evidence="3" id="KW-1185">Reference proteome</keyword>
<dbReference type="InterPro" id="IPR002347">
    <property type="entry name" value="SDR_fam"/>
</dbReference>
<dbReference type="InterPro" id="IPR036291">
    <property type="entry name" value="NAD(P)-bd_dom_sf"/>
</dbReference>
<gene>
    <name evidence="2" type="ORF">BCR39DRAFT_585518</name>
</gene>
<dbReference type="OrthoDB" id="542013at2759"/>
<dbReference type="PRINTS" id="PR00081">
    <property type="entry name" value="GDHRDH"/>
</dbReference>
<organism evidence="2 3">
    <name type="scientific">Naematelia encephala</name>
    <dbReference type="NCBI Taxonomy" id="71784"/>
    <lineage>
        <taxon>Eukaryota</taxon>
        <taxon>Fungi</taxon>
        <taxon>Dikarya</taxon>
        <taxon>Basidiomycota</taxon>
        <taxon>Agaricomycotina</taxon>
        <taxon>Tremellomycetes</taxon>
        <taxon>Tremellales</taxon>
        <taxon>Naemateliaceae</taxon>
        <taxon>Naematelia</taxon>
    </lineage>
</organism>
<protein>
    <submittedName>
        <fullName evidence="2">Uncharacterized protein</fullName>
    </submittedName>
</protein>
<evidence type="ECO:0000313" key="2">
    <source>
        <dbReference type="EMBL" id="ORY34541.1"/>
    </source>
</evidence>
<dbReference type="InParanoid" id="A0A1Y2BIC0"/>
<dbReference type="PANTHER" id="PTHR43157">
    <property type="entry name" value="PHOSPHATIDYLINOSITOL-GLYCAN BIOSYNTHESIS CLASS F PROTEIN-RELATED"/>
    <property type="match status" value="1"/>
</dbReference>
<proteinExistence type="predicted"/>
<dbReference type="Gene3D" id="3.40.50.720">
    <property type="entry name" value="NAD(P)-binding Rossmann-like Domain"/>
    <property type="match status" value="1"/>
</dbReference>
<sequence>MPYKTRGLFEFMRNQPTQLDIPTTDLTGRVVIVTGSNSGVGLEAARQLAQMSPDRLILAVRRPNAGREAATSIAASSNVRVKPEVWTLDMASFASVRAFAARCDQELARLDIFVANAGMSSPTYKQTGDGIEAITQVNTLSTTLLACLIAPILARTATLPALAKSPSFKPHLTIVTSYVHYLVADLPGLNDGTVFQYANNPKNFNGIGSTYRTSKLILMLNIPAIAAKAGPSVLVTAVDPGHVATNITRELKGVMVFVVGVLNKMYARSPEDGAKPLVWASVAPLPSSGLYSSSCKITKPSEMVMSDKDGSKNTAVWREMQVIWKEKAGIDVPL</sequence>
<dbReference type="EMBL" id="MCFC01000002">
    <property type="protein sequence ID" value="ORY34541.1"/>
    <property type="molecule type" value="Genomic_DNA"/>
</dbReference>
<accession>A0A1Y2BIC0</accession>
<name>A0A1Y2BIC0_9TREE</name>
<dbReference type="PANTHER" id="PTHR43157:SF31">
    <property type="entry name" value="PHOSPHATIDYLINOSITOL-GLYCAN BIOSYNTHESIS CLASS F PROTEIN"/>
    <property type="match status" value="1"/>
</dbReference>
<dbReference type="Pfam" id="PF00106">
    <property type="entry name" value="adh_short"/>
    <property type="match status" value="1"/>
</dbReference>
<keyword evidence="1" id="KW-0560">Oxidoreductase</keyword>